<keyword evidence="2" id="KW-1185">Reference proteome</keyword>
<name>A0ACB8UG72_9APHY</name>
<comment type="caution">
    <text evidence="1">The sequence shown here is derived from an EMBL/GenBank/DDBJ whole genome shotgun (WGS) entry which is preliminary data.</text>
</comment>
<organism evidence="1 2">
    <name type="scientific">Irpex rosettiformis</name>
    <dbReference type="NCBI Taxonomy" id="378272"/>
    <lineage>
        <taxon>Eukaryota</taxon>
        <taxon>Fungi</taxon>
        <taxon>Dikarya</taxon>
        <taxon>Basidiomycota</taxon>
        <taxon>Agaricomycotina</taxon>
        <taxon>Agaricomycetes</taxon>
        <taxon>Polyporales</taxon>
        <taxon>Irpicaceae</taxon>
        <taxon>Irpex</taxon>
    </lineage>
</organism>
<dbReference type="EMBL" id="MU274902">
    <property type="protein sequence ID" value="KAI0093271.1"/>
    <property type="molecule type" value="Genomic_DNA"/>
</dbReference>
<protein>
    <submittedName>
        <fullName evidence="1">Uncharacterized protein</fullName>
    </submittedName>
</protein>
<reference evidence="1" key="1">
    <citation type="journal article" date="2021" name="Environ. Microbiol.">
        <title>Gene family expansions and transcriptome signatures uncover fungal adaptations to wood decay.</title>
        <authorList>
            <person name="Hage H."/>
            <person name="Miyauchi S."/>
            <person name="Viragh M."/>
            <person name="Drula E."/>
            <person name="Min B."/>
            <person name="Chaduli D."/>
            <person name="Navarro D."/>
            <person name="Favel A."/>
            <person name="Norest M."/>
            <person name="Lesage-Meessen L."/>
            <person name="Balint B."/>
            <person name="Merenyi Z."/>
            <person name="de Eugenio L."/>
            <person name="Morin E."/>
            <person name="Martinez A.T."/>
            <person name="Baldrian P."/>
            <person name="Stursova M."/>
            <person name="Martinez M.J."/>
            <person name="Novotny C."/>
            <person name="Magnuson J.K."/>
            <person name="Spatafora J.W."/>
            <person name="Maurice S."/>
            <person name="Pangilinan J."/>
            <person name="Andreopoulos W."/>
            <person name="LaButti K."/>
            <person name="Hundley H."/>
            <person name="Na H."/>
            <person name="Kuo A."/>
            <person name="Barry K."/>
            <person name="Lipzen A."/>
            <person name="Henrissat B."/>
            <person name="Riley R."/>
            <person name="Ahrendt S."/>
            <person name="Nagy L.G."/>
            <person name="Grigoriev I.V."/>
            <person name="Martin F."/>
            <person name="Rosso M.N."/>
        </authorList>
    </citation>
    <scope>NUCLEOTIDE SEQUENCE</scope>
    <source>
        <strain evidence="1">CBS 384.51</strain>
    </source>
</reference>
<evidence type="ECO:0000313" key="2">
    <source>
        <dbReference type="Proteomes" id="UP001055072"/>
    </source>
</evidence>
<dbReference type="Proteomes" id="UP001055072">
    <property type="component" value="Unassembled WGS sequence"/>
</dbReference>
<proteinExistence type="predicted"/>
<gene>
    <name evidence="1" type="ORF">BDY19DRAFT_989927</name>
</gene>
<sequence>MTDSSMHYVYTTSLQHQHEYPQAYYASQQPLQQSSMPMTAYYQPDQSQRKRPKYTRSKTGCMTCRAKKVKCDEEKPDCARCRSSGRECVWPDGGTSRKRSARRDARPSHSPSNDIRPPTAGSSGPSEHSTSPARHFTPPKAEPVEYSLSDTASRRASTGSDHLNSRNRAPETQDYSVPRHWSSTAPISSDTTQYYSYQHTPPQSASIEQYDQPISYAHSQPLHPQHHQGLPIKTEHDQEWHAAMSQHVDPIHPFAYPAMQDYYTTAQDSVIGGQVPHQHMAYPYIKYT</sequence>
<evidence type="ECO:0000313" key="1">
    <source>
        <dbReference type="EMBL" id="KAI0093271.1"/>
    </source>
</evidence>
<accession>A0ACB8UG72</accession>